<reference evidence="2 3" key="1">
    <citation type="journal article" date="2019" name="Int. J. Syst. Evol. Microbiol.">
        <title>The Global Catalogue of Microorganisms (GCM) 10K type strain sequencing project: providing services to taxonomists for standard genome sequencing and annotation.</title>
        <authorList>
            <consortium name="The Broad Institute Genomics Platform"/>
            <consortium name="The Broad Institute Genome Sequencing Center for Infectious Disease"/>
            <person name="Wu L."/>
            <person name="Ma J."/>
        </authorList>
    </citation>
    <scope>NUCLEOTIDE SEQUENCE [LARGE SCALE GENOMIC DNA]</scope>
    <source>
        <strain evidence="2 3">CGMCC 1.12125</strain>
    </source>
</reference>
<gene>
    <name evidence="2" type="primary">cas6</name>
    <name evidence="2" type="ORF">ACFR9U_14560</name>
</gene>
<dbReference type="Gene3D" id="3.30.70.1900">
    <property type="match status" value="1"/>
</dbReference>
<name>A0ABD6CDS3_9EURY</name>
<dbReference type="RefSeq" id="WP_379814625.1">
    <property type="nucleotide sequence ID" value="NZ_JBHUDJ010000009.1"/>
</dbReference>
<organism evidence="2 3">
    <name type="scientific">Halorientalis brevis</name>
    <dbReference type="NCBI Taxonomy" id="1126241"/>
    <lineage>
        <taxon>Archaea</taxon>
        <taxon>Methanobacteriati</taxon>
        <taxon>Methanobacteriota</taxon>
        <taxon>Stenosarchaea group</taxon>
        <taxon>Halobacteria</taxon>
        <taxon>Halobacteriales</taxon>
        <taxon>Haloarculaceae</taxon>
        <taxon>Halorientalis</taxon>
    </lineage>
</organism>
<proteinExistence type="predicted"/>
<dbReference type="EMBL" id="JBHUDJ010000009">
    <property type="protein sequence ID" value="MFD1588201.1"/>
    <property type="molecule type" value="Genomic_DNA"/>
</dbReference>
<keyword evidence="3" id="KW-1185">Reference proteome</keyword>
<evidence type="ECO:0000313" key="3">
    <source>
        <dbReference type="Proteomes" id="UP001597119"/>
    </source>
</evidence>
<dbReference type="Proteomes" id="UP001597119">
    <property type="component" value="Unassembled WGS sequence"/>
</dbReference>
<comment type="caution">
    <text evidence="2">The sequence shown here is derived from an EMBL/GenBank/DDBJ whole genome shotgun (WGS) entry which is preliminary data.</text>
</comment>
<dbReference type="AlphaFoldDB" id="A0ABD6CDS3"/>
<evidence type="ECO:0000313" key="2">
    <source>
        <dbReference type="EMBL" id="MFD1588201.1"/>
    </source>
</evidence>
<evidence type="ECO:0000259" key="1">
    <source>
        <dbReference type="Pfam" id="PF10040"/>
    </source>
</evidence>
<feature type="domain" description="CRISPR-associated protein Cas6 C-terminal" evidence="1">
    <location>
        <begin position="113"/>
        <end position="246"/>
    </location>
</feature>
<dbReference type="Pfam" id="PF10040">
    <property type="entry name" value="CRISPR_Cas6"/>
    <property type="match status" value="1"/>
</dbReference>
<sequence length="254" mass="27586">MLEDVDAEVSAHVHDSPLGSLHNSGLQGVFADSDRDFHKTLLPDEEYQLTLGIVDPADSEIFQTLVNALVLQGDTIELSHGSLQVDSFESSNTTHEELVAAAGEYEDPTIELCFQTPTCIELAGDVTTMFPSRWAVFNSLLGKWNRSCPEELQLDVEKSAVESQAIEKPDPEQQDGYCFDTHSLLVNRVENDDGKTRNLFSQGFTGTCAYEFKNADESLRNALVAVALFGEYSGVGSSVARGCGNVEVTVTNGG</sequence>
<accession>A0ABD6CDS3</accession>
<protein>
    <submittedName>
        <fullName evidence="2">CRISPR system precrRNA processing endoribonuclease RAMP protein Cas6</fullName>
    </submittedName>
</protein>
<dbReference type="InterPro" id="IPR019267">
    <property type="entry name" value="CRISPR-assoc_Cas6_C"/>
</dbReference>